<evidence type="ECO:0000313" key="3">
    <source>
        <dbReference type="Proteomes" id="UP001054945"/>
    </source>
</evidence>
<gene>
    <name evidence="2" type="primary">TMEM163</name>
    <name evidence="2" type="ORF">CEXT_236831</name>
</gene>
<reference evidence="2 3" key="1">
    <citation type="submission" date="2021-06" db="EMBL/GenBank/DDBJ databases">
        <title>Caerostris extrusa draft genome.</title>
        <authorList>
            <person name="Kono N."/>
            <person name="Arakawa K."/>
        </authorList>
    </citation>
    <scope>NUCLEOTIDE SEQUENCE [LARGE SCALE GENOMIC DNA]</scope>
</reference>
<organism evidence="2 3">
    <name type="scientific">Caerostris extrusa</name>
    <name type="common">Bark spider</name>
    <name type="synonym">Caerostris bankana</name>
    <dbReference type="NCBI Taxonomy" id="172846"/>
    <lineage>
        <taxon>Eukaryota</taxon>
        <taxon>Metazoa</taxon>
        <taxon>Ecdysozoa</taxon>
        <taxon>Arthropoda</taxon>
        <taxon>Chelicerata</taxon>
        <taxon>Arachnida</taxon>
        <taxon>Araneae</taxon>
        <taxon>Araneomorphae</taxon>
        <taxon>Entelegynae</taxon>
        <taxon>Araneoidea</taxon>
        <taxon>Araneidae</taxon>
        <taxon>Caerostris</taxon>
    </lineage>
</organism>
<dbReference type="AlphaFoldDB" id="A0AAV4V6K7"/>
<evidence type="ECO:0000313" key="2">
    <source>
        <dbReference type="EMBL" id="GIY65741.1"/>
    </source>
</evidence>
<comment type="caution">
    <text evidence="2">The sequence shown here is derived from an EMBL/GenBank/DDBJ whole genome shotgun (WGS) entry which is preliminary data.</text>
</comment>
<proteinExistence type="predicted"/>
<dbReference type="EMBL" id="BPLR01014024">
    <property type="protein sequence ID" value="GIY65741.1"/>
    <property type="molecule type" value="Genomic_DNA"/>
</dbReference>
<name>A0AAV4V6K7_CAEEX</name>
<accession>A0AAV4V6K7</accession>
<evidence type="ECO:0000256" key="1">
    <source>
        <dbReference type="SAM" id="Phobius"/>
    </source>
</evidence>
<feature type="transmembrane region" description="Helical" evidence="1">
    <location>
        <begin position="53"/>
        <end position="79"/>
    </location>
</feature>
<dbReference type="Proteomes" id="UP001054945">
    <property type="component" value="Unassembled WGS sequence"/>
</dbReference>
<keyword evidence="1 2" id="KW-0812">Transmembrane</keyword>
<keyword evidence="3" id="KW-1185">Reference proteome</keyword>
<protein>
    <submittedName>
        <fullName evidence="2">Transmembrane protein 163</fullName>
    </submittedName>
</protein>
<sequence length="118" mass="13333">MVIEYNNHMGVNEDFSRSLSFVESFCRSYTREDIPLKLNDSLAERKKKEHLRLCAIGLCIASLLLTLVLCILSFIFASLRHSPATFAFMVMPLETWGCSYPPVDSLLPFGRLQASVEA</sequence>
<keyword evidence="1" id="KW-0472">Membrane</keyword>
<keyword evidence="1" id="KW-1133">Transmembrane helix</keyword>